<evidence type="ECO:0000313" key="1">
    <source>
        <dbReference type="EMBL" id="PKY65251.1"/>
    </source>
</evidence>
<accession>A0A2I1I2D8</accession>
<proteinExistence type="predicted"/>
<gene>
    <name evidence="1" type="ORF">CYJ22_01860</name>
</gene>
<comment type="caution">
    <text evidence="1">The sequence shown here is derived from an EMBL/GenBank/DDBJ whole genome shotgun (WGS) entry which is preliminary data.</text>
</comment>
<sequence length="280" mass="30165">MDMPFGPRDVAGVLASLSYAGPSASRVGASAVVARLRRSVEWSNRRLADLSTLPEASATVAASSTLVVDRRGLIRSVGSLLERFEDKRTPLVLAAEAIILRALSKDATGIWDINAGRRVLVAPNVLADAQRYALDQTDWCRWVSLCTGLRGVHLTYAPHLVPYIADLIQALPERSDELVRIVLLLDALPTAEMEVLTPRDLPSIQWLRTHRAHAGGVALVRACAAAGMPLAGVEAMQAQTEGFARTVVREGAIAHLLSGVEALPSAREYAEPSAWLARVR</sequence>
<evidence type="ECO:0000313" key="2">
    <source>
        <dbReference type="Proteomes" id="UP000234198"/>
    </source>
</evidence>
<dbReference type="RefSeq" id="WP_007587412.1">
    <property type="nucleotide sequence ID" value="NZ_PKKM01000002.1"/>
</dbReference>
<dbReference type="SUPFAM" id="SSF55486">
    <property type="entry name" value="Metalloproteases ('zincins'), catalytic domain"/>
    <property type="match status" value="1"/>
</dbReference>
<name>A0A2I1I2D8_9ACTO</name>
<dbReference type="Proteomes" id="UP000234198">
    <property type="component" value="Unassembled WGS sequence"/>
</dbReference>
<protein>
    <submittedName>
        <fullName evidence="1">Uncharacterized protein</fullName>
    </submittedName>
</protein>
<reference evidence="1 2" key="1">
    <citation type="submission" date="2017-12" db="EMBL/GenBank/DDBJ databases">
        <title>Phylogenetic diversity of female urinary microbiome.</title>
        <authorList>
            <person name="Thomas-White K."/>
            <person name="Wolfe A.J."/>
        </authorList>
    </citation>
    <scope>NUCLEOTIDE SEQUENCE [LARGE SCALE GENOMIC DNA]</scope>
    <source>
        <strain evidence="1 2">UMB0018</strain>
    </source>
</reference>
<dbReference type="EMBL" id="PKKM01000002">
    <property type="protein sequence ID" value="PKY65251.1"/>
    <property type="molecule type" value="Genomic_DNA"/>
</dbReference>
<dbReference type="AlphaFoldDB" id="A0A2I1I2D8"/>
<organism evidence="1 2">
    <name type="scientific">Schaalia odontolytica</name>
    <dbReference type="NCBI Taxonomy" id="1660"/>
    <lineage>
        <taxon>Bacteria</taxon>
        <taxon>Bacillati</taxon>
        <taxon>Actinomycetota</taxon>
        <taxon>Actinomycetes</taxon>
        <taxon>Actinomycetales</taxon>
        <taxon>Actinomycetaceae</taxon>
        <taxon>Schaalia</taxon>
    </lineage>
</organism>